<keyword evidence="5 11" id="KW-0375">Hydrogen ion transport</keyword>
<dbReference type="NCBIfam" id="TIGR01100">
    <property type="entry name" value="V_ATP_synt_C"/>
    <property type="match status" value="1"/>
</dbReference>
<dbReference type="GO" id="GO:0033179">
    <property type="term" value="C:proton-transporting V-type ATPase, V0 domain"/>
    <property type="evidence" value="ECO:0007669"/>
    <property type="project" value="InterPro"/>
</dbReference>
<dbReference type="AlphaFoldDB" id="A0A8H2WER4"/>
<evidence type="ECO:0000256" key="6">
    <source>
        <dbReference type="ARBA" id="ARBA00022989"/>
    </source>
</evidence>
<dbReference type="CDD" id="cd18176">
    <property type="entry name" value="ATP-synt_Vo_c_ATP6C_rpt2"/>
    <property type="match status" value="1"/>
</dbReference>
<comment type="function">
    <text evidence="11">Proton-conducting pore forming of the V0 complex of vacuolar(H+)-ATPase (V-ATPase), a multisubunit enzyme composed of a peripheral complex (V1) that hydrolyzes ATP and a membrane integral complex (V0) that translocates protons. V-ATPase is responsible for acidifying and maintaining the pH of intracellular compartments.</text>
</comment>
<evidence type="ECO:0000256" key="5">
    <source>
        <dbReference type="ARBA" id="ARBA00022781"/>
    </source>
</evidence>
<keyword evidence="6 11" id="KW-1133">Transmembrane helix</keyword>
<evidence type="ECO:0000256" key="10">
    <source>
        <dbReference type="ARBA" id="ARBA00046480"/>
    </source>
</evidence>
<dbReference type="SUPFAM" id="SSF81333">
    <property type="entry name" value="F1F0 ATP synthase subunit C"/>
    <property type="match status" value="1"/>
</dbReference>
<reference evidence="13" key="1">
    <citation type="submission" date="2021-01" db="EMBL/GenBank/DDBJ databases">
        <authorList>
            <person name="Kaushik A."/>
        </authorList>
    </citation>
    <scope>NUCLEOTIDE SEQUENCE</scope>
    <source>
        <strain evidence="13">AG1-1B</strain>
    </source>
</reference>
<evidence type="ECO:0000256" key="4">
    <source>
        <dbReference type="ARBA" id="ARBA00022692"/>
    </source>
</evidence>
<comment type="caution">
    <text evidence="13">The sequence shown here is derived from an EMBL/GenBank/DDBJ whole genome shotgun (WGS) entry which is preliminary data.</text>
</comment>
<evidence type="ECO:0000256" key="1">
    <source>
        <dbReference type="ARBA" id="ARBA00004141"/>
    </source>
</evidence>
<evidence type="ECO:0000256" key="8">
    <source>
        <dbReference type="ARBA" id="ARBA00023136"/>
    </source>
</evidence>
<keyword evidence="11" id="KW-0926">Vacuole</keyword>
<evidence type="ECO:0000259" key="12">
    <source>
        <dbReference type="Pfam" id="PF00137"/>
    </source>
</evidence>
<feature type="transmembrane region" description="Helical" evidence="11">
    <location>
        <begin position="101"/>
        <end position="122"/>
    </location>
</feature>
<evidence type="ECO:0000313" key="14">
    <source>
        <dbReference type="Proteomes" id="UP000663826"/>
    </source>
</evidence>
<evidence type="ECO:0000256" key="7">
    <source>
        <dbReference type="ARBA" id="ARBA00023065"/>
    </source>
</evidence>
<dbReference type="EMBL" id="CAJMWQ010000507">
    <property type="protein sequence ID" value="CAE6361645.1"/>
    <property type="molecule type" value="Genomic_DNA"/>
</dbReference>
<dbReference type="Gene3D" id="1.20.120.610">
    <property type="entry name" value="lithium bound rotor ring of v- atpase"/>
    <property type="match status" value="2"/>
</dbReference>
<dbReference type="Pfam" id="PF00137">
    <property type="entry name" value="ATP-synt_C"/>
    <property type="match status" value="1"/>
</dbReference>
<dbReference type="GO" id="GO:0046961">
    <property type="term" value="F:proton-transporting ATPase activity, rotational mechanism"/>
    <property type="evidence" value="ECO:0007669"/>
    <property type="project" value="InterPro"/>
</dbReference>
<keyword evidence="3 11" id="KW-0813">Transport</keyword>
<keyword evidence="8 11" id="KW-0472">Membrane</keyword>
<dbReference type="GO" id="GO:0005774">
    <property type="term" value="C:vacuolar membrane"/>
    <property type="evidence" value="ECO:0007669"/>
    <property type="project" value="UniProtKB-SubCell"/>
</dbReference>
<dbReference type="Proteomes" id="UP000663826">
    <property type="component" value="Unassembled WGS sequence"/>
</dbReference>
<dbReference type="PANTHER" id="PTHR10263">
    <property type="entry name" value="V-TYPE PROTON ATPASE PROTEOLIPID SUBUNIT"/>
    <property type="match status" value="1"/>
</dbReference>
<name>A0A8H2WER4_9AGAM</name>
<comment type="function">
    <text evidence="9">Proton-conducting pore forming subunit of the V0 complex of vacuolar(H+)-ATPase (V-ATPase), a multisubunit enzyme composed of a peripheral complex (V1) that hydrolyzes ATP and a membrane integral complex (V0) that translocates protons. V-ATPase is responsible for acidifying and maintaining the pH of intracellular compartments.</text>
</comment>
<comment type="subunit">
    <text evidence="10 11">V-ATPase is a heteromultimeric enzyme composed of a peripheral catalytic V1 complex (components A to H) attached to an integral membrane V0 proton pore complex (components: a, c, c', c'', d, e, f and VOA1). The decameric c-ring forms the proton-conducting pore, and is composed of eight proteolipid subunits c, one subunit c' and one subunit c''.</text>
</comment>
<dbReference type="InterPro" id="IPR002379">
    <property type="entry name" value="ATPase_proteolipid_c-like_dom"/>
</dbReference>
<dbReference type="InterPro" id="IPR011555">
    <property type="entry name" value="ATPase_proteolipid_su_C_euk"/>
</dbReference>
<evidence type="ECO:0000256" key="2">
    <source>
        <dbReference type="ARBA" id="ARBA00007296"/>
    </source>
</evidence>
<dbReference type="PRINTS" id="PR00122">
    <property type="entry name" value="VACATPASE"/>
</dbReference>
<feature type="transmembrane region" description="Helical" evidence="11">
    <location>
        <begin position="134"/>
        <end position="160"/>
    </location>
</feature>
<dbReference type="InterPro" id="IPR035921">
    <property type="entry name" value="F/V-ATP_Csub_sf"/>
</dbReference>
<keyword evidence="7 11" id="KW-0406">Ion transport</keyword>
<comment type="subcellular location">
    <subcellularLocation>
        <location evidence="1">Membrane</location>
        <topology evidence="1">Multi-pass membrane protein</topology>
    </subcellularLocation>
    <subcellularLocation>
        <location evidence="11">Vacuole membrane</location>
        <topology evidence="11">Multi-pass membrane protein</topology>
    </subcellularLocation>
</comment>
<evidence type="ECO:0000256" key="9">
    <source>
        <dbReference type="ARBA" id="ARBA00045519"/>
    </source>
</evidence>
<dbReference type="InterPro" id="IPR000245">
    <property type="entry name" value="ATPase_proteolipid_csu"/>
</dbReference>
<feature type="domain" description="V-ATPase proteolipid subunit C-like" evidence="12">
    <location>
        <begin position="101"/>
        <end position="160"/>
    </location>
</feature>
<evidence type="ECO:0000256" key="3">
    <source>
        <dbReference type="ARBA" id="ARBA00022448"/>
    </source>
</evidence>
<proteinExistence type="inferred from homology"/>
<sequence length="189" mass="19612">MISDPPPYILMSGMTLHRSYGTAKSSIGISATSIIRPDLMVRSCIPVVMAGIIAVCLSGLAAEDADDTDPQNVKIYGLVVSVVISDNLHRKMPLFSSVIQLGAGLSVGLSGLAAGFAIGVVGDAGVRGTAIQPRLFVGMVLILIFAEVLELYGLIVALILGNKSKVRDVDALCPSARTGLGSDTLMNTL</sequence>
<feature type="transmembrane region" description="Helical" evidence="11">
    <location>
        <begin position="39"/>
        <end position="61"/>
    </location>
</feature>
<gene>
    <name evidence="13" type="ORF">RDB_LOCUS11660</name>
</gene>
<evidence type="ECO:0000313" key="13">
    <source>
        <dbReference type="EMBL" id="CAE6361645.1"/>
    </source>
</evidence>
<comment type="similarity">
    <text evidence="2 11">Belongs to the V-ATPase proteolipid subunit family.</text>
</comment>
<keyword evidence="4 11" id="KW-0812">Transmembrane</keyword>
<protein>
    <recommendedName>
        <fullName evidence="11">V-type proton ATPase proteolipid subunit</fullName>
    </recommendedName>
</protein>
<accession>A0A8H2WER4</accession>
<organism evidence="13 14">
    <name type="scientific">Rhizoctonia solani</name>
    <dbReference type="NCBI Taxonomy" id="456999"/>
    <lineage>
        <taxon>Eukaryota</taxon>
        <taxon>Fungi</taxon>
        <taxon>Dikarya</taxon>
        <taxon>Basidiomycota</taxon>
        <taxon>Agaricomycotina</taxon>
        <taxon>Agaricomycetes</taxon>
        <taxon>Cantharellales</taxon>
        <taxon>Ceratobasidiaceae</taxon>
        <taxon>Rhizoctonia</taxon>
    </lineage>
</organism>
<evidence type="ECO:0000256" key="11">
    <source>
        <dbReference type="RuleBase" id="RU363060"/>
    </source>
</evidence>